<sequence length="155" mass="16723">MCRGGVHVDADFVSREVCRGQYTTTELNDAESEILRILEWRLNGPSPHEFVDGMLSSIATMSPREGGGGSAGAYTSSSPLSIRSKAWIEDVILDYDSAITTLPSTLACDAILSVLNESSMSSMSNDVDVDVRNGASEDCLSWMMIRAMGMDDTDV</sequence>
<evidence type="ECO:0000313" key="1">
    <source>
        <dbReference type="EMBL" id="KAL3808814.1"/>
    </source>
</evidence>
<dbReference type="EMBL" id="JALLPB020000468">
    <property type="protein sequence ID" value="KAL3808814.1"/>
    <property type="molecule type" value="Genomic_DNA"/>
</dbReference>
<proteinExistence type="predicted"/>
<accession>A0ABD3R7W6</accession>
<organism evidence="1 2">
    <name type="scientific">Cyclostephanos tholiformis</name>
    <dbReference type="NCBI Taxonomy" id="382380"/>
    <lineage>
        <taxon>Eukaryota</taxon>
        <taxon>Sar</taxon>
        <taxon>Stramenopiles</taxon>
        <taxon>Ochrophyta</taxon>
        <taxon>Bacillariophyta</taxon>
        <taxon>Coscinodiscophyceae</taxon>
        <taxon>Thalassiosirophycidae</taxon>
        <taxon>Stephanodiscales</taxon>
        <taxon>Stephanodiscaceae</taxon>
        <taxon>Cyclostephanos</taxon>
    </lineage>
</organism>
<name>A0ABD3R7W6_9STRA</name>
<gene>
    <name evidence="1" type="ORF">ACHAXA_001123</name>
</gene>
<keyword evidence="2" id="KW-1185">Reference proteome</keyword>
<dbReference type="Proteomes" id="UP001530377">
    <property type="component" value="Unassembled WGS sequence"/>
</dbReference>
<evidence type="ECO:0000313" key="2">
    <source>
        <dbReference type="Proteomes" id="UP001530377"/>
    </source>
</evidence>
<protein>
    <submittedName>
        <fullName evidence="1">Uncharacterized protein</fullName>
    </submittedName>
</protein>
<reference evidence="1 2" key="1">
    <citation type="submission" date="2024-10" db="EMBL/GenBank/DDBJ databases">
        <title>Updated reference genomes for cyclostephanoid diatoms.</title>
        <authorList>
            <person name="Roberts W.R."/>
            <person name="Alverson A.J."/>
        </authorList>
    </citation>
    <scope>NUCLEOTIDE SEQUENCE [LARGE SCALE GENOMIC DNA]</scope>
    <source>
        <strain evidence="1 2">AJA228-03</strain>
    </source>
</reference>
<comment type="caution">
    <text evidence="1">The sequence shown here is derived from an EMBL/GenBank/DDBJ whole genome shotgun (WGS) entry which is preliminary data.</text>
</comment>
<dbReference type="Gene3D" id="1.10.472.10">
    <property type="entry name" value="Cyclin-like"/>
    <property type="match status" value="1"/>
</dbReference>
<dbReference type="AlphaFoldDB" id="A0ABD3R7W6"/>